<dbReference type="Pfam" id="PF13148">
    <property type="entry name" value="DUF3987"/>
    <property type="match status" value="1"/>
</dbReference>
<reference evidence="1" key="1">
    <citation type="submission" date="2020-04" db="EMBL/GenBank/DDBJ databases">
        <authorList>
            <person name="Alioto T."/>
            <person name="Alioto T."/>
            <person name="Gomez Garrido J."/>
        </authorList>
    </citation>
    <scope>NUCLEOTIDE SEQUENCE</scope>
    <source>
        <strain evidence="1">A484AB</strain>
    </source>
</reference>
<dbReference type="InterPro" id="IPR025048">
    <property type="entry name" value="DUF3987"/>
</dbReference>
<sequence length="219" mass="24563">MGNSVVEIFDGFEERANLYMLALGGPSTGKTQSHKNCVTEPILHNLETKTGAELVIEDATSKGLFNFYIRSKNRVALCAIDECHEWFKTVVGYKSASSAPSMKRLLQCYDGSHWYESKGNTNKRMGVPSAALALSCFTQPNAFLRLVMPKLVSNSNGLLDRFLVCLSSAKSAPISNHRIKKLSRSRHLFIKPRSTVVIIQQIYATPLIINRRIEREREI</sequence>
<organism evidence="1 2">
    <name type="scientific">Paramuricea clavata</name>
    <name type="common">Red gorgonian</name>
    <name type="synonym">Violescent sea-whip</name>
    <dbReference type="NCBI Taxonomy" id="317549"/>
    <lineage>
        <taxon>Eukaryota</taxon>
        <taxon>Metazoa</taxon>
        <taxon>Cnidaria</taxon>
        <taxon>Anthozoa</taxon>
        <taxon>Octocorallia</taxon>
        <taxon>Malacalcyonacea</taxon>
        <taxon>Plexauridae</taxon>
        <taxon>Paramuricea</taxon>
    </lineage>
</organism>
<proteinExistence type="predicted"/>
<evidence type="ECO:0000313" key="1">
    <source>
        <dbReference type="EMBL" id="CAB3981883.1"/>
    </source>
</evidence>
<gene>
    <name evidence="1" type="ORF">PACLA_8A002550</name>
</gene>
<name>A0A7D9HJ19_PARCT</name>
<protein>
    <submittedName>
        <fullName evidence="1">Uncharacterized protein</fullName>
    </submittedName>
</protein>
<accession>A0A7D9HJ19</accession>
<dbReference type="Proteomes" id="UP001152795">
    <property type="component" value="Unassembled WGS sequence"/>
</dbReference>
<dbReference type="AlphaFoldDB" id="A0A7D9HJ19"/>
<evidence type="ECO:0000313" key="2">
    <source>
        <dbReference type="Proteomes" id="UP001152795"/>
    </source>
</evidence>
<dbReference type="OrthoDB" id="6014758at2759"/>
<comment type="caution">
    <text evidence="1">The sequence shown here is derived from an EMBL/GenBank/DDBJ whole genome shotgun (WGS) entry which is preliminary data.</text>
</comment>
<keyword evidence="2" id="KW-1185">Reference proteome</keyword>
<dbReference type="EMBL" id="CACRXK020000438">
    <property type="protein sequence ID" value="CAB3981883.1"/>
    <property type="molecule type" value="Genomic_DNA"/>
</dbReference>